<dbReference type="PROSITE" id="PS50995">
    <property type="entry name" value="HTH_MARR_2"/>
    <property type="match status" value="1"/>
</dbReference>
<proteinExistence type="predicted"/>
<organism evidence="2 3">
    <name type="scientific">Micromonospora olivasterospora</name>
    <dbReference type="NCBI Taxonomy" id="1880"/>
    <lineage>
        <taxon>Bacteria</taxon>
        <taxon>Bacillati</taxon>
        <taxon>Actinomycetota</taxon>
        <taxon>Actinomycetes</taxon>
        <taxon>Micromonosporales</taxon>
        <taxon>Micromonosporaceae</taxon>
        <taxon>Micromonospora</taxon>
    </lineage>
</organism>
<dbReference type="PRINTS" id="PR00598">
    <property type="entry name" value="HTHMARR"/>
</dbReference>
<feature type="domain" description="HTH marR-type" evidence="1">
    <location>
        <begin position="1"/>
        <end position="73"/>
    </location>
</feature>
<accession>A0A562IGV5</accession>
<sequence length="80" mass="8967">MTARVDALLRCGFVRRIPSTVDGRRIDVELTEAGRAAWRAAIDVVAAEERRLLDALSGEERRLLSDLLRRVALVAERPAR</sequence>
<evidence type="ECO:0000259" key="1">
    <source>
        <dbReference type="PROSITE" id="PS50995"/>
    </source>
</evidence>
<dbReference type="EMBL" id="VLKE01000001">
    <property type="protein sequence ID" value="TWH70259.1"/>
    <property type="molecule type" value="Genomic_DNA"/>
</dbReference>
<reference evidence="2 3" key="1">
    <citation type="submission" date="2019-07" db="EMBL/GenBank/DDBJ databases">
        <title>R&amp;d 2014.</title>
        <authorList>
            <person name="Klenk H.-P."/>
        </authorList>
    </citation>
    <scope>NUCLEOTIDE SEQUENCE [LARGE SCALE GENOMIC DNA]</scope>
    <source>
        <strain evidence="2 3">DSM 43868</strain>
    </source>
</reference>
<evidence type="ECO:0000313" key="2">
    <source>
        <dbReference type="EMBL" id="TWH70259.1"/>
    </source>
</evidence>
<dbReference type="SUPFAM" id="SSF46785">
    <property type="entry name" value="Winged helix' DNA-binding domain"/>
    <property type="match status" value="1"/>
</dbReference>
<dbReference type="AlphaFoldDB" id="A0A562IGV5"/>
<dbReference type="InterPro" id="IPR036388">
    <property type="entry name" value="WH-like_DNA-bd_sf"/>
</dbReference>
<evidence type="ECO:0000313" key="3">
    <source>
        <dbReference type="Proteomes" id="UP000319825"/>
    </source>
</evidence>
<dbReference type="InterPro" id="IPR000835">
    <property type="entry name" value="HTH_MarR-typ"/>
</dbReference>
<keyword evidence="3" id="KW-1185">Reference proteome</keyword>
<dbReference type="RefSeq" id="WP_145776582.1">
    <property type="nucleotide sequence ID" value="NZ_BAAATQ010000139.1"/>
</dbReference>
<comment type="caution">
    <text evidence="2">The sequence shown here is derived from an EMBL/GenBank/DDBJ whole genome shotgun (WGS) entry which is preliminary data.</text>
</comment>
<dbReference type="Proteomes" id="UP000319825">
    <property type="component" value="Unassembled WGS sequence"/>
</dbReference>
<dbReference type="GO" id="GO:0003700">
    <property type="term" value="F:DNA-binding transcription factor activity"/>
    <property type="evidence" value="ECO:0007669"/>
    <property type="project" value="InterPro"/>
</dbReference>
<name>A0A562IGV5_MICOL</name>
<dbReference type="Gene3D" id="1.10.10.10">
    <property type="entry name" value="Winged helix-like DNA-binding domain superfamily/Winged helix DNA-binding domain"/>
    <property type="match status" value="1"/>
</dbReference>
<dbReference type="OrthoDB" id="5243957at2"/>
<dbReference type="InterPro" id="IPR036390">
    <property type="entry name" value="WH_DNA-bd_sf"/>
</dbReference>
<protein>
    <recommendedName>
        <fullName evidence="1">HTH marR-type domain-containing protein</fullName>
    </recommendedName>
</protein>
<gene>
    <name evidence="2" type="ORF">JD77_05281</name>
</gene>